<evidence type="ECO:0000256" key="23">
    <source>
        <dbReference type="SAM" id="MobiDB-lite"/>
    </source>
</evidence>
<keyword evidence="13" id="KW-0756">Sterol biosynthesis</keyword>
<name>A0A7J7J100_BUGNE</name>
<keyword evidence="12" id="KW-0560">Oxidoreductase</keyword>
<comment type="similarity">
    <text evidence="3">Belongs to the ERG4/ERG24 family.</text>
</comment>
<evidence type="ECO:0000256" key="13">
    <source>
        <dbReference type="ARBA" id="ARBA00023011"/>
    </source>
</evidence>
<comment type="caution">
    <text evidence="25">The sequence shown here is derived from an EMBL/GenBank/DDBJ whole genome shotgun (WGS) entry which is preliminary data.</text>
</comment>
<dbReference type="EC" id="1.3.1.21" evidence="18"/>
<evidence type="ECO:0000256" key="19">
    <source>
        <dbReference type="ARBA" id="ARBA00039984"/>
    </source>
</evidence>
<keyword evidence="10" id="KW-0752">Steroid biosynthesis</keyword>
<sequence>MTVLVPETFTIISYINAAACEAFHNTIYQRNSAFKWYCTLLIDTLVAQLKNLLYSWVLRCLLYFHSFQIPKMVQNSTNGSLAHRVAHQTNGTSSSKVSGKTETARNSNGLSNGIHKHSPSPSWQSSFLATTIIPILLMMLPNVTLWIWYTAVHLDGSCMECISTIVNSPNGVWGFFDVWSKVTVGSRFSVIVIGGYMLFQIVLMVVVPGKRVEGPVTPTGNIPVYKDNGLYIYLITMASFGCLTFYMKMFTTTSPSLIYDNYGDLLATINVFALFFCLLLYLKGVFAPSSSDSGSSGNPIFDYYWGTELYPRIFGIDVKVFTNCRFGCTVWALLPCCFTMKAYEMHGFDASINSIVSIIILATYLTKFFWWEAGYMCTIDIILDRAGYYICWGCLCFIPGLYTTFSIYMVNHPIALGYPMAAVILGSGIACIAVNYAADRQKQIVRATDGKVLIWGKKPEVIRAKYRTSQGEEKCSILLVSGFWGLARHFHYLPEIGLAFFWTIPSGFSHILPYFYLTFLTILLCHRTYRDDIKCMAKYGTYWQEYREKVPYRIIPYVF</sequence>
<evidence type="ECO:0000256" key="12">
    <source>
        <dbReference type="ARBA" id="ARBA00023002"/>
    </source>
</evidence>
<evidence type="ECO:0000256" key="3">
    <source>
        <dbReference type="ARBA" id="ARBA00005402"/>
    </source>
</evidence>
<feature type="region of interest" description="Disordered" evidence="23">
    <location>
        <begin position="88"/>
        <end position="117"/>
    </location>
</feature>
<keyword evidence="16" id="KW-1207">Sterol metabolism</keyword>
<keyword evidence="17" id="KW-0753">Steroid metabolism</keyword>
<keyword evidence="14" id="KW-0443">Lipid metabolism</keyword>
<keyword evidence="26" id="KW-1185">Reference proteome</keyword>
<keyword evidence="7" id="KW-0152">Cholesterol biosynthesis</keyword>
<dbReference type="PANTHER" id="PTHR21257">
    <property type="entry name" value="DELTA(14)-STEROL REDUCTASE"/>
    <property type="match status" value="1"/>
</dbReference>
<feature type="transmembrane region" description="Helical" evidence="24">
    <location>
        <begin position="126"/>
        <end position="149"/>
    </location>
</feature>
<comment type="catalytic activity">
    <reaction evidence="22">
        <text>7-dehydrodesmosterol + NADPH + H(+) = desmosterol + NADP(+)</text>
        <dbReference type="Rhea" id="RHEA:46740"/>
        <dbReference type="ChEBI" id="CHEBI:15378"/>
        <dbReference type="ChEBI" id="CHEBI:17737"/>
        <dbReference type="ChEBI" id="CHEBI:27910"/>
        <dbReference type="ChEBI" id="CHEBI:57783"/>
        <dbReference type="ChEBI" id="CHEBI:58349"/>
    </reaction>
    <physiologicalReaction direction="left-to-right" evidence="22">
        <dbReference type="Rhea" id="RHEA:46741"/>
    </physiologicalReaction>
</comment>
<evidence type="ECO:0000256" key="6">
    <source>
        <dbReference type="ARBA" id="ARBA00022692"/>
    </source>
</evidence>
<dbReference type="GO" id="GO:0016132">
    <property type="term" value="P:brassinosteroid biosynthetic process"/>
    <property type="evidence" value="ECO:0007669"/>
    <property type="project" value="TreeGrafter"/>
</dbReference>
<dbReference type="UniPathway" id="UPA00063"/>
<feature type="transmembrane region" description="Helical" evidence="24">
    <location>
        <begin position="416"/>
        <end position="438"/>
    </location>
</feature>
<dbReference type="FunFam" id="1.20.120.1630:FF:000006">
    <property type="entry name" value="Putative 7-dehydrocholesterol reductase"/>
    <property type="match status" value="1"/>
</dbReference>
<dbReference type="InterPro" id="IPR001171">
    <property type="entry name" value="ERG24_DHCR-like"/>
</dbReference>
<dbReference type="EMBL" id="VXIV02003208">
    <property type="protein sequence ID" value="KAF6019850.1"/>
    <property type="molecule type" value="Genomic_DNA"/>
</dbReference>
<evidence type="ECO:0000256" key="16">
    <source>
        <dbReference type="ARBA" id="ARBA00023166"/>
    </source>
</evidence>
<feature type="transmembrane region" description="Helical" evidence="24">
    <location>
        <begin position="262"/>
        <end position="282"/>
    </location>
</feature>
<dbReference type="AlphaFoldDB" id="A0A7J7J100"/>
<dbReference type="Pfam" id="PF01222">
    <property type="entry name" value="ERG4_ERG24"/>
    <property type="match status" value="1"/>
</dbReference>
<dbReference type="GO" id="GO:0006695">
    <property type="term" value="P:cholesterol biosynthetic process"/>
    <property type="evidence" value="ECO:0007669"/>
    <property type="project" value="UniProtKB-UniPathway"/>
</dbReference>
<dbReference type="Proteomes" id="UP000593567">
    <property type="component" value="Unassembled WGS sequence"/>
</dbReference>
<dbReference type="InterPro" id="IPR018083">
    <property type="entry name" value="Sterol_reductase_CS"/>
</dbReference>
<feature type="compositionally biased region" description="Polar residues" evidence="23">
    <location>
        <begin position="88"/>
        <end position="111"/>
    </location>
</feature>
<keyword evidence="6 24" id="KW-0812">Transmembrane</keyword>
<dbReference type="Gene3D" id="1.20.120.1630">
    <property type="match status" value="1"/>
</dbReference>
<evidence type="ECO:0000256" key="5">
    <source>
        <dbReference type="ARBA" id="ARBA00022548"/>
    </source>
</evidence>
<dbReference type="GO" id="GO:0005789">
    <property type="term" value="C:endoplasmic reticulum membrane"/>
    <property type="evidence" value="ECO:0007669"/>
    <property type="project" value="UniProtKB-SubCell"/>
</dbReference>
<keyword evidence="11 24" id="KW-1133">Transmembrane helix</keyword>
<evidence type="ECO:0000313" key="25">
    <source>
        <dbReference type="EMBL" id="KAF6019850.1"/>
    </source>
</evidence>
<feature type="transmembrane region" description="Helical" evidence="24">
    <location>
        <begin position="188"/>
        <end position="209"/>
    </location>
</feature>
<dbReference type="OrthoDB" id="5326588at2759"/>
<feature type="transmembrane region" description="Helical" evidence="24">
    <location>
        <begin position="386"/>
        <end position="410"/>
    </location>
</feature>
<gene>
    <name evidence="25" type="ORF">EB796_021821</name>
</gene>
<evidence type="ECO:0000256" key="22">
    <source>
        <dbReference type="ARBA" id="ARBA00047826"/>
    </source>
</evidence>
<comment type="catalytic activity">
    <reaction evidence="21">
        <text>cholesterol + NADP(+) = 7-dehydrocholesterol + NADPH + H(+)</text>
        <dbReference type="Rhea" id="RHEA:23984"/>
        <dbReference type="ChEBI" id="CHEBI:15378"/>
        <dbReference type="ChEBI" id="CHEBI:16113"/>
        <dbReference type="ChEBI" id="CHEBI:17759"/>
        <dbReference type="ChEBI" id="CHEBI:57783"/>
        <dbReference type="ChEBI" id="CHEBI:58349"/>
        <dbReference type="EC" id="1.3.1.21"/>
    </reaction>
    <physiologicalReaction direction="right-to-left" evidence="21">
        <dbReference type="Rhea" id="RHEA:23986"/>
    </physiologicalReaction>
</comment>
<evidence type="ECO:0000256" key="11">
    <source>
        <dbReference type="ARBA" id="ARBA00022989"/>
    </source>
</evidence>
<keyword evidence="9" id="KW-0521">NADP</keyword>
<keyword evidence="4" id="KW-0444">Lipid biosynthesis</keyword>
<organism evidence="25 26">
    <name type="scientific">Bugula neritina</name>
    <name type="common">Brown bryozoan</name>
    <name type="synonym">Sertularia neritina</name>
    <dbReference type="NCBI Taxonomy" id="10212"/>
    <lineage>
        <taxon>Eukaryota</taxon>
        <taxon>Metazoa</taxon>
        <taxon>Spiralia</taxon>
        <taxon>Lophotrochozoa</taxon>
        <taxon>Bryozoa</taxon>
        <taxon>Gymnolaemata</taxon>
        <taxon>Cheilostomatida</taxon>
        <taxon>Flustrina</taxon>
        <taxon>Buguloidea</taxon>
        <taxon>Bugulidae</taxon>
        <taxon>Bugula</taxon>
    </lineage>
</organism>
<evidence type="ECO:0000256" key="2">
    <source>
        <dbReference type="ARBA" id="ARBA00004770"/>
    </source>
</evidence>
<evidence type="ECO:0000256" key="1">
    <source>
        <dbReference type="ARBA" id="ARBA00004477"/>
    </source>
</evidence>
<evidence type="ECO:0000256" key="20">
    <source>
        <dbReference type="ARBA" id="ARBA00042688"/>
    </source>
</evidence>
<evidence type="ECO:0000256" key="14">
    <source>
        <dbReference type="ARBA" id="ARBA00023098"/>
    </source>
</evidence>
<protein>
    <recommendedName>
        <fullName evidence="19">7-dehydrocholesterol reductase</fullName>
        <ecNumber evidence="18">1.3.1.21</ecNumber>
    </recommendedName>
    <alternativeName>
        <fullName evidence="20">Sterol Delta(7)-reductase</fullName>
    </alternativeName>
</protein>
<evidence type="ECO:0000256" key="21">
    <source>
        <dbReference type="ARBA" id="ARBA00047795"/>
    </source>
</evidence>
<evidence type="ECO:0000256" key="10">
    <source>
        <dbReference type="ARBA" id="ARBA00022955"/>
    </source>
</evidence>
<evidence type="ECO:0000256" key="7">
    <source>
        <dbReference type="ARBA" id="ARBA00022778"/>
    </source>
</evidence>
<evidence type="ECO:0000256" key="24">
    <source>
        <dbReference type="SAM" id="Phobius"/>
    </source>
</evidence>
<evidence type="ECO:0000313" key="26">
    <source>
        <dbReference type="Proteomes" id="UP000593567"/>
    </source>
</evidence>
<comment type="subcellular location">
    <subcellularLocation>
        <location evidence="1">Endoplasmic reticulum membrane</location>
        <topology evidence="1">Multi-pass membrane protein</topology>
    </subcellularLocation>
</comment>
<keyword evidence="5" id="KW-0153">Cholesterol metabolism</keyword>
<dbReference type="PROSITE" id="PS01017">
    <property type="entry name" value="STEROL_REDUCT_1"/>
    <property type="match status" value="1"/>
</dbReference>
<evidence type="ECO:0000256" key="9">
    <source>
        <dbReference type="ARBA" id="ARBA00022857"/>
    </source>
</evidence>
<keyword evidence="8" id="KW-0256">Endoplasmic reticulum</keyword>
<feature type="transmembrane region" description="Helical" evidence="24">
    <location>
        <begin position="475"/>
        <end position="493"/>
    </location>
</feature>
<dbReference type="PANTHER" id="PTHR21257:SF38">
    <property type="entry name" value="7-DEHYDROCHOLESTEROL REDUCTASE"/>
    <property type="match status" value="1"/>
</dbReference>
<evidence type="ECO:0000256" key="17">
    <source>
        <dbReference type="ARBA" id="ARBA00023221"/>
    </source>
</evidence>
<keyword evidence="15 24" id="KW-0472">Membrane</keyword>
<feature type="transmembrane region" description="Helical" evidence="24">
    <location>
        <begin position="230"/>
        <end position="250"/>
    </location>
</feature>
<evidence type="ECO:0000256" key="8">
    <source>
        <dbReference type="ARBA" id="ARBA00022824"/>
    </source>
</evidence>
<accession>A0A7J7J100</accession>
<evidence type="ECO:0000256" key="4">
    <source>
        <dbReference type="ARBA" id="ARBA00022516"/>
    </source>
</evidence>
<feature type="transmembrane region" description="Helical" evidence="24">
    <location>
        <begin position="499"/>
        <end position="524"/>
    </location>
</feature>
<evidence type="ECO:0000256" key="15">
    <source>
        <dbReference type="ARBA" id="ARBA00023136"/>
    </source>
</evidence>
<dbReference type="GO" id="GO:0047598">
    <property type="term" value="F:7-dehydrocholesterol reductase activity"/>
    <property type="evidence" value="ECO:0007669"/>
    <property type="project" value="UniProtKB-EC"/>
</dbReference>
<reference evidence="25" key="1">
    <citation type="submission" date="2020-06" db="EMBL/GenBank/DDBJ databases">
        <title>Draft genome of Bugula neritina, a colonial animal packing powerful symbionts and potential medicines.</title>
        <authorList>
            <person name="Rayko M."/>
        </authorList>
    </citation>
    <scope>NUCLEOTIDE SEQUENCE [LARGE SCALE GENOMIC DNA]</scope>
    <source>
        <strain evidence="25">Kwan_BN1</strain>
    </source>
</reference>
<proteinExistence type="inferred from homology"/>
<comment type="pathway">
    <text evidence="2">Steroid biosynthesis; cholesterol biosynthesis.</text>
</comment>
<evidence type="ECO:0000256" key="18">
    <source>
        <dbReference type="ARBA" id="ARBA00038851"/>
    </source>
</evidence>